<dbReference type="EC" id="2.7.7.101" evidence="12"/>
<accession>A0A6S6SQA1</accession>
<gene>
    <name evidence="12" type="primary">dnaG</name>
    <name evidence="16" type="ORF">HELGO_WM12470</name>
</gene>
<evidence type="ECO:0000313" key="16">
    <source>
        <dbReference type="EMBL" id="CAA6806862.1"/>
    </source>
</evidence>
<dbReference type="NCBIfam" id="TIGR01391">
    <property type="entry name" value="dnaG"/>
    <property type="match status" value="1"/>
</dbReference>
<dbReference type="GO" id="GO:0000428">
    <property type="term" value="C:DNA-directed RNA polymerase complex"/>
    <property type="evidence" value="ECO:0007669"/>
    <property type="project" value="UniProtKB-KW"/>
</dbReference>
<evidence type="ECO:0000256" key="14">
    <source>
        <dbReference type="PIRSR" id="PIRSR002811-1"/>
    </source>
</evidence>
<comment type="similarity">
    <text evidence="12 13">Belongs to the DnaG primase family.</text>
</comment>
<evidence type="ECO:0000256" key="1">
    <source>
        <dbReference type="ARBA" id="ARBA00022478"/>
    </source>
</evidence>
<dbReference type="Gene3D" id="3.40.1360.10">
    <property type="match status" value="1"/>
</dbReference>
<keyword evidence="8 12" id="KW-0862">Zinc</keyword>
<dbReference type="GO" id="GO:0003677">
    <property type="term" value="F:DNA binding"/>
    <property type="evidence" value="ECO:0007669"/>
    <property type="project" value="UniProtKB-KW"/>
</dbReference>
<dbReference type="GO" id="GO:0003899">
    <property type="term" value="F:DNA-directed RNA polymerase activity"/>
    <property type="evidence" value="ECO:0007669"/>
    <property type="project" value="UniProtKB-UniRule"/>
</dbReference>
<dbReference type="EMBL" id="CACVAZ010000033">
    <property type="protein sequence ID" value="CAA6806862.1"/>
    <property type="molecule type" value="Genomic_DNA"/>
</dbReference>
<dbReference type="GO" id="GO:0006269">
    <property type="term" value="P:DNA replication, synthesis of primer"/>
    <property type="evidence" value="ECO:0007669"/>
    <property type="project" value="UniProtKB-UniRule"/>
</dbReference>
<keyword evidence="1 12" id="KW-0240">DNA-directed RNA polymerase</keyword>
<dbReference type="PANTHER" id="PTHR30313:SF2">
    <property type="entry name" value="DNA PRIMASE"/>
    <property type="match status" value="1"/>
</dbReference>
<dbReference type="GO" id="GO:0005737">
    <property type="term" value="C:cytoplasm"/>
    <property type="evidence" value="ECO:0007669"/>
    <property type="project" value="TreeGrafter"/>
</dbReference>
<dbReference type="PANTHER" id="PTHR30313">
    <property type="entry name" value="DNA PRIMASE"/>
    <property type="match status" value="1"/>
</dbReference>
<evidence type="ECO:0000259" key="15">
    <source>
        <dbReference type="PROSITE" id="PS50880"/>
    </source>
</evidence>
<reference evidence="16" key="1">
    <citation type="submission" date="2020-01" db="EMBL/GenBank/DDBJ databases">
        <authorList>
            <person name="Meier V. D."/>
            <person name="Meier V D."/>
        </authorList>
    </citation>
    <scope>NUCLEOTIDE SEQUENCE</scope>
    <source>
        <strain evidence="16">HLG_WM_MAG_02</strain>
    </source>
</reference>
<dbReference type="SMART" id="SM00493">
    <property type="entry name" value="TOPRIM"/>
    <property type="match status" value="1"/>
</dbReference>
<dbReference type="SUPFAM" id="SSF56731">
    <property type="entry name" value="DNA primase core"/>
    <property type="match status" value="1"/>
</dbReference>
<dbReference type="InterPro" id="IPR013264">
    <property type="entry name" value="DNAG_N"/>
</dbReference>
<dbReference type="SMART" id="SM00400">
    <property type="entry name" value="ZnF_CHCC"/>
    <property type="match status" value="1"/>
</dbReference>
<protein>
    <recommendedName>
        <fullName evidence="12 13">DNA primase</fullName>
        <ecNumber evidence="12">2.7.7.101</ecNumber>
    </recommendedName>
</protein>
<keyword evidence="9" id="KW-0460">Magnesium</keyword>
<keyword evidence="11 12" id="KW-0804">Transcription</keyword>
<evidence type="ECO:0000256" key="4">
    <source>
        <dbReference type="ARBA" id="ARBA00022695"/>
    </source>
</evidence>
<evidence type="ECO:0000256" key="2">
    <source>
        <dbReference type="ARBA" id="ARBA00022515"/>
    </source>
</evidence>
<dbReference type="SUPFAM" id="SSF57783">
    <property type="entry name" value="Zinc beta-ribbon"/>
    <property type="match status" value="1"/>
</dbReference>
<dbReference type="GO" id="GO:0008270">
    <property type="term" value="F:zinc ion binding"/>
    <property type="evidence" value="ECO:0007669"/>
    <property type="project" value="UniProtKB-UniRule"/>
</dbReference>
<keyword evidence="3 12" id="KW-0808">Transferase</keyword>
<dbReference type="PROSITE" id="PS50880">
    <property type="entry name" value="TOPRIM"/>
    <property type="match status" value="1"/>
</dbReference>
<dbReference type="InterPro" id="IPR034151">
    <property type="entry name" value="TOPRIM_DnaG_bac"/>
</dbReference>
<dbReference type="AlphaFoldDB" id="A0A6S6SQA1"/>
<comment type="catalytic activity">
    <reaction evidence="12">
        <text>ssDNA + n NTP = ssDNA/pppN(pN)n-1 hybrid + (n-1) diphosphate.</text>
        <dbReference type="EC" id="2.7.7.101"/>
    </reaction>
</comment>
<dbReference type="InterPro" id="IPR050219">
    <property type="entry name" value="DnaG_primase"/>
</dbReference>
<evidence type="ECO:0000256" key="10">
    <source>
        <dbReference type="ARBA" id="ARBA00023125"/>
    </source>
</evidence>
<dbReference type="CDD" id="cd03364">
    <property type="entry name" value="TOPRIM_DnaG_primases"/>
    <property type="match status" value="1"/>
</dbReference>
<keyword evidence="5 12" id="KW-0235">DNA replication</keyword>
<evidence type="ECO:0000256" key="3">
    <source>
        <dbReference type="ARBA" id="ARBA00022679"/>
    </source>
</evidence>
<dbReference type="InterPro" id="IPR037068">
    <property type="entry name" value="DNA_primase_core_N_sf"/>
</dbReference>
<keyword evidence="4 12" id="KW-0548">Nucleotidyltransferase</keyword>
<feature type="domain" description="Toprim" evidence="15">
    <location>
        <begin position="232"/>
        <end position="313"/>
    </location>
</feature>
<keyword evidence="10 12" id="KW-0238">DNA-binding</keyword>
<comment type="cofactor">
    <cofactor evidence="12 13 14">
        <name>Zn(2+)</name>
        <dbReference type="ChEBI" id="CHEBI:29105"/>
    </cofactor>
    <text evidence="12 13 14">Binds 1 zinc ion per monomer.</text>
</comment>
<feature type="zinc finger region" description="CHC2-type" evidence="12 14">
    <location>
        <begin position="24"/>
        <end position="48"/>
    </location>
</feature>
<organism evidence="16">
    <name type="scientific">uncultured Sulfurovum sp</name>
    <dbReference type="NCBI Taxonomy" id="269237"/>
    <lineage>
        <taxon>Bacteria</taxon>
        <taxon>Pseudomonadati</taxon>
        <taxon>Campylobacterota</taxon>
        <taxon>Epsilonproteobacteria</taxon>
        <taxon>Campylobacterales</taxon>
        <taxon>Sulfurovaceae</taxon>
        <taxon>Sulfurovum</taxon>
        <taxon>environmental samples</taxon>
    </lineage>
</organism>
<evidence type="ECO:0000256" key="5">
    <source>
        <dbReference type="ARBA" id="ARBA00022705"/>
    </source>
</evidence>
<name>A0A6S6SQA1_9BACT</name>
<keyword evidence="6 12" id="KW-0479">Metal-binding</keyword>
<keyword evidence="2 12" id="KW-0639">Primosome</keyword>
<dbReference type="InterPro" id="IPR002694">
    <property type="entry name" value="Znf_CHC2"/>
</dbReference>
<evidence type="ECO:0000256" key="11">
    <source>
        <dbReference type="ARBA" id="ARBA00023163"/>
    </source>
</evidence>
<dbReference type="Gene3D" id="3.90.580.10">
    <property type="entry name" value="Zinc finger, CHC2-type domain"/>
    <property type="match status" value="1"/>
</dbReference>
<dbReference type="Gene3D" id="3.90.980.10">
    <property type="entry name" value="DNA primase, catalytic core, N-terminal domain"/>
    <property type="match status" value="1"/>
</dbReference>
<evidence type="ECO:0000256" key="7">
    <source>
        <dbReference type="ARBA" id="ARBA00022771"/>
    </source>
</evidence>
<dbReference type="InterPro" id="IPR006171">
    <property type="entry name" value="TOPRIM_dom"/>
</dbReference>
<comment type="subunit">
    <text evidence="12">Monomer. Interacts with DnaB.</text>
</comment>
<dbReference type="InterPro" id="IPR036977">
    <property type="entry name" value="DNA_primase_Znf_CHC2"/>
</dbReference>
<keyword evidence="7 12" id="KW-0863">Zinc-finger</keyword>
<dbReference type="Pfam" id="PF01807">
    <property type="entry name" value="Zn_ribbon_DnaG"/>
    <property type="match status" value="1"/>
</dbReference>
<evidence type="ECO:0000256" key="13">
    <source>
        <dbReference type="PIRNR" id="PIRNR002811"/>
    </source>
</evidence>
<dbReference type="Pfam" id="PF13155">
    <property type="entry name" value="Toprim_2"/>
    <property type="match status" value="1"/>
</dbReference>
<evidence type="ECO:0000256" key="8">
    <source>
        <dbReference type="ARBA" id="ARBA00022833"/>
    </source>
</evidence>
<evidence type="ECO:0000256" key="9">
    <source>
        <dbReference type="ARBA" id="ARBA00022842"/>
    </source>
</evidence>
<dbReference type="InterPro" id="IPR030846">
    <property type="entry name" value="DnaG_bac"/>
</dbReference>
<sequence>MDIVDIVSNYIELKKSGANFKACCPFHGEKTASLVISPAKQIFHCFGCQIGGDTIEFVREYEKLSYPEALEKIGDMINVSLEYEAGGQNHQEYKRVMELVSEFYARSLNDEHRNYLYGRGLTEESIREWKIGYAPRNPNTQKFLEQNMLPLPIAQELGIMATSENRTYARFSERIMFPIQSHTGHTIGFAGRTLKEESKVAKYLNSPDTKLFDKSSILFGFDKAKEAIYATKQAILHEGQLDVILTHQNGIKSTIATQGTALTEKHLPILKKTGAKIIIAYDGDNAGKTAALKAAVLLSIHEFDGGVVLFSEGTDPAEMMSKNQVDQYKNQIENATPIINFVLISIRNKYNLVTSTNPYDKVNALKECLDYLRELNPIVASDYKPYVAELLGINEQELNFQKSKQVIQNNVMQKSTSEDALLLTMYHMPNWIQWCTSVCDIKAWFNQELYQSIVSHKVTQNMMSSLLLRDDIMQLSKEQFTALVKQKQKKFLLDLKKSTNDFSEIVSINNKLKEVS</sequence>
<proteinExistence type="inferred from homology"/>
<dbReference type="HAMAP" id="MF_00974">
    <property type="entry name" value="DNA_primase_DnaG"/>
    <property type="match status" value="1"/>
</dbReference>
<comment type="domain">
    <text evidence="12">Contains an N-terminal zinc-binding domain, a central core domain that contains the primase activity, and a C-terminal DnaB-binding domain.</text>
</comment>
<dbReference type="InterPro" id="IPR006295">
    <property type="entry name" value="DNA_primase_DnaG"/>
</dbReference>
<dbReference type="Pfam" id="PF08275">
    <property type="entry name" value="DNAG_N"/>
    <property type="match status" value="1"/>
</dbReference>
<evidence type="ECO:0000256" key="6">
    <source>
        <dbReference type="ARBA" id="ARBA00022723"/>
    </source>
</evidence>
<comment type="function">
    <text evidence="12 13">RNA polymerase that catalyzes the synthesis of short RNA molecules used as primers for DNA polymerase during DNA replication.</text>
</comment>
<dbReference type="GO" id="GO:1990077">
    <property type="term" value="C:primosome complex"/>
    <property type="evidence" value="ECO:0007669"/>
    <property type="project" value="UniProtKB-KW"/>
</dbReference>
<dbReference type="FunFam" id="3.90.580.10:FF:000001">
    <property type="entry name" value="DNA primase"/>
    <property type="match status" value="1"/>
</dbReference>
<evidence type="ECO:0000256" key="12">
    <source>
        <dbReference type="HAMAP-Rule" id="MF_00974"/>
    </source>
</evidence>
<dbReference type="PIRSF" id="PIRSF002811">
    <property type="entry name" value="DnaG"/>
    <property type="match status" value="1"/>
</dbReference>